<evidence type="ECO:0000259" key="2">
    <source>
        <dbReference type="Pfam" id="PF13734"/>
    </source>
</evidence>
<dbReference type="Proteomes" id="UP000249115">
    <property type="component" value="Unassembled WGS sequence"/>
</dbReference>
<dbReference type="InterPro" id="IPR044934">
    <property type="entry name" value="Streptopain_sf"/>
</dbReference>
<gene>
    <name evidence="4" type="ORF">ESW18_05320</name>
    <name evidence="3" type="ORF">LV84_01796</name>
</gene>
<dbReference type="RefSeq" id="WP_086498601.1">
    <property type="nucleotide sequence ID" value="NZ_MSSV01000002.1"/>
</dbReference>
<evidence type="ECO:0000313" key="5">
    <source>
        <dbReference type="Proteomes" id="UP000249115"/>
    </source>
</evidence>
<dbReference type="EMBL" id="QKZU01000006">
    <property type="protein sequence ID" value="PZX57667.1"/>
    <property type="molecule type" value="Genomic_DNA"/>
</dbReference>
<dbReference type="Pfam" id="PF13734">
    <property type="entry name" value="Inhibitor_I69"/>
    <property type="match status" value="1"/>
</dbReference>
<keyword evidence="6" id="KW-1185">Reference proteome</keyword>
<dbReference type="InterPro" id="IPR025896">
    <property type="entry name" value="Spi_Prtas-inh"/>
</dbReference>
<organism evidence="3 5">
    <name type="scientific">Algoriphagus ratkowskyi</name>
    <dbReference type="NCBI Taxonomy" id="57028"/>
    <lineage>
        <taxon>Bacteria</taxon>
        <taxon>Pseudomonadati</taxon>
        <taxon>Bacteroidota</taxon>
        <taxon>Cytophagia</taxon>
        <taxon>Cytophagales</taxon>
        <taxon>Cyclobacteriaceae</taxon>
        <taxon>Algoriphagus</taxon>
    </lineage>
</organism>
<dbReference type="AlphaFoldDB" id="A0A2W7RQN7"/>
<evidence type="ECO:0000313" key="6">
    <source>
        <dbReference type="Proteomes" id="UP000321927"/>
    </source>
</evidence>
<dbReference type="SUPFAM" id="SSF54001">
    <property type="entry name" value="Cysteine proteinases"/>
    <property type="match status" value="1"/>
</dbReference>
<reference evidence="3 5" key="1">
    <citation type="submission" date="2018-06" db="EMBL/GenBank/DDBJ databases">
        <title>Genomic Encyclopedia of Archaeal and Bacterial Type Strains, Phase II (KMG-II): from individual species to whole genera.</title>
        <authorList>
            <person name="Goeker M."/>
        </authorList>
    </citation>
    <scope>NUCLEOTIDE SEQUENCE [LARGE SCALE GENOMIC DNA]</scope>
    <source>
        <strain evidence="3 5">DSM 22686</strain>
    </source>
</reference>
<feature type="domain" description="Spi protease inhibitor" evidence="2">
    <location>
        <begin position="47"/>
        <end position="147"/>
    </location>
</feature>
<sequence>MKKIKQSNKQSLKLLGVLFLLLASCRTESDFSDEPVDILAEVEVSYKVSQDLAKEIALWFFATDSSYIAGRKIKSSPKIRDIARVALSDTLDFEAFVINELEGFVMISGDSRVMPILAYSSEGELTAKNLEEVNGLKVWYQETMKQIDEQLKEIDEVHPIVYNEWKKYTEEYDPQGRIWDNAIAYNPNSNCYEWYQYGQFMCNPYMTISQRQPLYSNQISWGQTGISNHMAPTNLFHDCDCNDRSPIGCGAVAIAQTLWYFKPGSSYSYNLMPQYSYSPCAPTTSGQISLALLMYNSALAANTDFNFGTTCNGMTLPGRISPALKSMGLQNGGNTSNFNPSTLKNELAQGYPAIFYGRDSLLEWHIWTSDGYKTHNYKAYDCDLDGCMEWSYTWYFMNWGWNNAKLNGSTQTSNGFYSSGVFTPYGSSSNYNNSLKMITGIR</sequence>
<feature type="signal peptide" evidence="1">
    <location>
        <begin position="1"/>
        <end position="29"/>
    </location>
</feature>
<comment type="caution">
    <text evidence="3">The sequence shown here is derived from an EMBL/GenBank/DDBJ whole genome shotgun (WGS) entry which is preliminary data.</text>
</comment>
<dbReference type="EMBL" id="VORV01000003">
    <property type="protein sequence ID" value="TXD78938.1"/>
    <property type="molecule type" value="Genomic_DNA"/>
</dbReference>
<reference evidence="4 6" key="2">
    <citation type="submission" date="2019-08" db="EMBL/GenBank/DDBJ databases">
        <title>Genome of Algoriphagus ratkowskyi IC026.</title>
        <authorList>
            <person name="Bowman J.P."/>
        </authorList>
    </citation>
    <scope>NUCLEOTIDE SEQUENCE [LARGE SCALE GENOMIC DNA]</scope>
    <source>
        <strain evidence="4 6">IC026</strain>
    </source>
</reference>
<protein>
    <submittedName>
        <fullName evidence="3">Spi protease inhibitor</fullName>
    </submittedName>
</protein>
<dbReference type="GO" id="GO:0008234">
    <property type="term" value="F:cysteine-type peptidase activity"/>
    <property type="evidence" value="ECO:0007669"/>
    <property type="project" value="UniProtKB-KW"/>
</dbReference>
<evidence type="ECO:0000313" key="3">
    <source>
        <dbReference type="EMBL" id="PZX57667.1"/>
    </source>
</evidence>
<accession>A0A2W7RQN7</accession>
<keyword evidence="1" id="KW-0732">Signal</keyword>
<evidence type="ECO:0000313" key="4">
    <source>
        <dbReference type="EMBL" id="TXD78938.1"/>
    </source>
</evidence>
<dbReference type="InterPro" id="IPR038765">
    <property type="entry name" value="Papain-like_cys_pep_sf"/>
</dbReference>
<dbReference type="OrthoDB" id="2235251at2"/>
<feature type="chain" id="PRO_5015921238" evidence="1">
    <location>
        <begin position="30"/>
        <end position="442"/>
    </location>
</feature>
<dbReference type="GO" id="GO:0006508">
    <property type="term" value="P:proteolysis"/>
    <property type="evidence" value="ECO:0007669"/>
    <property type="project" value="UniProtKB-KW"/>
</dbReference>
<name>A0A2W7RQN7_9BACT</name>
<dbReference type="PROSITE" id="PS51257">
    <property type="entry name" value="PROKAR_LIPOPROTEIN"/>
    <property type="match status" value="1"/>
</dbReference>
<dbReference type="Gene3D" id="3.90.70.50">
    <property type="entry name" value="Peptidase C10, streptopain"/>
    <property type="match status" value="2"/>
</dbReference>
<dbReference type="Proteomes" id="UP000321927">
    <property type="component" value="Unassembled WGS sequence"/>
</dbReference>
<evidence type="ECO:0000256" key="1">
    <source>
        <dbReference type="SAM" id="SignalP"/>
    </source>
</evidence>
<proteinExistence type="predicted"/>